<accession>A0A1T0CKJ3</accession>
<comment type="caution">
    <text evidence="1">The sequence shown here is derived from an EMBL/GenBank/DDBJ whole genome shotgun (WGS) entry which is preliminary data.</text>
</comment>
<evidence type="ECO:0000313" key="1">
    <source>
        <dbReference type="EMBL" id="OOS22886.1"/>
    </source>
</evidence>
<dbReference type="InterPro" id="IPR000836">
    <property type="entry name" value="PRTase_dom"/>
</dbReference>
<dbReference type="Proteomes" id="UP000191094">
    <property type="component" value="Unassembled WGS sequence"/>
</dbReference>
<dbReference type="CDD" id="cd06223">
    <property type="entry name" value="PRTases_typeI"/>
    <property type="match status" value="1"/>
</dbReference>
<dbReference type="Gene3D" id="3.40.50.2020">
    <property type="match status" value="1"/>
</dbReference>
<evidence type="ECO:0000313" key="2">
    <source>
        <dbReference type="Proteomes" id="UP000191094"/>
    </source>
</evidence>
<organism evidence="1 2">
    <name type="scientific">Lwoffella lincolnii</name>
    <dbReference type="NCBI Taxonomy" id="90241"/>
    <lineage>
        <taxon>Bacteria</taxon>
        <taxon>Pseudomonadati</taxon>
        <taxon>Pseudomonadota</taxon>
        <taxon>Gammaproteobacteria</taxon>
        <taxon>Moraxellales</taxon>
        <taxon>Moraxellaceae</taxon>
        <taxon>Lwoffella</taxon>
    </lineage>
</organism>
<dbReference type="STRING" id="90241.B0682_00635"/>
<proteinExistence type="predicted"/>
<sequence>MRTDWGNFPDTIIDRKLGDATGHPNYAKAKAGDVESAFLLAKDLISDDAVSKLSSLIGDKKVVFAPVHAEEQTGRNMIPVAVATFLARKLGAKVDLNVVQAVKVSRSGSDGWYRLANSPSFSGSINSKNVIMVDDTQTQGGTFAALKGHIESKGGGVIGSYALTGKQYSAQLRLDTKTLDGLRSKYGELENWWQETFGYDFTKLTESEAKFIINSRKTPDEVRDRVFTAKQS</sequence>
<gene>
    <name evidence="1" type="ORF">B0682_00635</name>
</gene>
<name>A0A1T0CKJ3_9GAMM</name>
<protein>
    <submittedName>
        <fullName evidence="1">Recombinase</fullName>
    </submittedName>
</protein>
<dbReference type="InterPro" id="IPR029057">
    <property type="entry name" value="PRTase-like"/>
</dbReference>
<dbReference type="SUPFAM" id="SSF53271">
    <property type="entry name" value="PRTase-like"/>
    <property type="match status" value="1"/>
</dbReference>
<keyword evidence="2" id="KW-1185">Reference proteome</keyword>
<dbReference type="EMBL" id="MUYT01000001">
    <property type="protein sequence ID" value="OOS22886.1"/>
    <property type="molecule type" value="Genomic_DNA"/>
</dbReference>
<reference evidence="1 2" key="1">
    <citation type="submission" date="2017-02" db="EMBL/GenBank/DDBJ databases">
        <title>Draft genome sequence of Moraxella lincolnii CCUG 9405T type strain.</title>
        <authorList>
            <person name="Salva-Serra F."/>
            <person name="Engstrom-Jakobsson H."/>
            <person name="Thorell K."/>
            <person name="Jaen-Luchoro D."/>
            <person name="Gonzales-Siles L."/>
            <person name="Karlsson R."/>
            <person name="Yazdan S."/>
            <person name="Boulund F."/>
            <person name="Johnning A."/>
            <person name="Engstrand L."/>
            <person name="Kristiansson E."/>
            <person name="Moore E."/>
        </authorList>
    </citation>
    <scope>NUCLEOTIDE SEQUENCE [LARGE SCALE GENOMIC DNA]</scope>
    <source>
        <strain evidence="1 2">CCUG 9405</strain>
    </source>
</reference>
<dbReference type="AlphaFoldDB" id="A0A1T0CKJ3"/>